<sequence length="63" mass="7468">YPAWSEAVHQSLHNWCFLDMAFRHGIPSRRQEFHHFGGLDEVDYVNVEEKDFTLIIFKTFVVG</sequence>
<dbReference type="Proteomes" id="UP000789570">
    <property type="component" value="Unassembled WGS sequence"/>
</dbReference>
<protein>
    <submittedName>
        <fullName evidence="1">11849_t:CDS:1</fullName>
    </submittedName>
</protein>
<dbReference type="EMBL" id="CAJVPQ010023468">
    <property type="protein sequence ID" value="CAG8762826.1"/>
    <property type="molecule type" value="Genomic_DNA"/>
</dbReference>
<accession>A0A9N9NV05</accession>
<reference evidence="1" key="1">
    <citation type="submission" date="2021-06" db="EMBL/GenBank/DDBJ databases">
        <authorList>
            <person name="Kallberg Y."/>
            <person name="Tangrot J."/>
            <person name="Rosling A."/>
        </authorList>
    </citation>
    <scope>NUCLEOTIDE SEQUENCE</scope>
    <source>
        <strain evidence="1">UK204</strain>
    </source>
</reference>
<evidence type="ECO:0000313" key="2">
    <source>
        <dbReference type="Proteomes" id="UP000789570"/>
    </source>
</evidence>
<organism evidence="1 2">
    <name type="scientific">Funneliformis caledonium</name>
    <dbReference type="NCBI Taxonomy" id="1117310"/>
    <lineage>
        <taxon>Eukaryota</taxon>
        <taxon>Fungi</taxon>
        <taxon>Fungi incertae sedis</taxon>
        <taxon>Mucoromycota</taxon>
        <taxon>Glomeromycotina</taxon>
        <taxon>Glomeromycetes</taxon>
        <taxon>Glomerales</taxon>
        <taxon>Glomeraceae</taxon>
        <taxon>Funneliformis</taxon>
    </lineage>
</organism>
<proteinExistence type="predicted"/>
<keyword evidence="2" id="KW-1185">Reference proteome</keyword>
<feature type="non-terminal residue" evidence="1">
    <location>
        <position position="1"/>
    </location>
</feature>
<comment type="caution">
    <text evidence="1">The sequence shown here is derived from an EMBL/GenBank/DDBJ whole genome shotgun (WGS) entry which is preliminary data.</text>
</comment>
<gene>
    <name evidence="1" type="ORF">FCALED_LOCUS17040</name>
</gene>
<evidence type="ECO:0000313" key="1">
    <source>
        <dbReference type="EMBL" id="CAG8762826.1"/>
    </source>
</evidence>
<name>A0A9N9NV05_9GLOM</name>
<feature type="non-terminal residue" evidence="1">
    <location>
        <position position="63"/>
    </location>
</feature>
<dbReference type="AlphaFoldDB" id="A0A9N9NV05"/>